<organism evidence="2 3">
    <name type="scientific">Eumeta variegata</name>
    <name type="common">Bagworm moth</name>
    <name type="synonym">Eumeta japonica</name>
    <dbReference type="NCBI Taxonomy" id="151549"/>
    <lineage>
        <taxon>Eukaryota</taxon>
        <taxon>Metazoa</taxon>
        <taxon>Ecdysozoa</taxon>
        <taxon>Arthropoda</taxon>
        <taxon>Hexapoda</taxon>
        <taxon>Insecta</taxon>
        <taxon>Pterygota</taxon>
        <taxon>Neoptera</taxon>
        <taxon>Endopterygota</taxon>
        <taxon>Lepidoptera</taxon>
        <taxon>Glossata</taxon>
        <taxon>Ditrysia</taxon>
        <taxon>Tineoidea</taxon>
        <taxon>Psychidae</taxon>
        <taxon>Oiketicinae</taxon>
        <taxon>Eumeta</taxon>
    </lineage>
</organism>
<feature type="transmembrane region" description="Helical" evidence="1">
    <location>
        <begin position="273"/>
        <end position="299"/>
    </location>
</feature>
<proteinExistence type="predicted"/>
<dbReference type="EMBL" id="BGZK01000993">
    <property type="protein sequence ID" value="GBP67831.1"/>
    <property type="molecule type" value="Genomic_DNA"/>
</dbReference>
<name>A0A4C1XVA3_EUMVA</name>
<evidence type="ECO:0000256" key="1">
    <source>
        <dbReference type="SAM" id="Phobius"/>
    </source>
</evidence>
<reference evidence="2 3" key="1">
    <citation type="journal article" date="2019" name="Commun. Biol.">
        <title>The bagworm genome reveals a unique fibroin gene that provides high tensile strength.</title>
        <authorList>
            <person name="Kono N."/>
            <person name="Nakamura H."/>
            <person name="Ohtoshi R."/>
            <person name="Tomita M."/>
            <person name="Numata K."/>
            <person name="Arakawa K."/>
        </authorList>
    </citation>
    <scope>NUCLEOTIDE SEQUENCE [LARGE SCALE GENOMIC DNA]</scope>
</reference>
<feature type="transmembrane region" description="Helical" evidence="1">
    <location>
        <begin position="217"/>
        <end position="238"/>
    </location>
</feature>
<dbReference type="Proteomes" id="UP000299102">
    <property type="component" value="Unassembled WGS sequence"/>
</dbReference>
<keyword evidence="1" id="KW-1133">Transmembrane helix</keyword>
<keyword evidence="1" id="KW-0472">Membrane</keyword>
<keyword evidence="1" id="KW-0812">Transmembrane</keyword>
<sequence>MTRSANVVGDPMTSFFDVRGIRVVRVHFDTTADQSAADLVGSGFFLPTARQCIRAVTNGLKDQLYYSPFYHNCVTLLDRLVAPPVRTCSKVFFIKRRYYLELLVKETFHYVLHLLKIVASITKFCKLSKRSNSESLTNRCTNCTSDRSALKSQCTIACQRSRFKYITCCTETHDTYVQSRGKWLLRAPLKRSGLARIFDHHLGNTGVSQNFNNSKAALVYVLSLKLVIVNGTPIVALASEWDSDRLNFDIDLKHHGHDEVFTYTTGNSVDIGYIMRMISVTGAVIVAAIILAVLGCCFCRRRRNRGLVLAPPTATTTTTVTTTAPRGAATVVSMPVASVPYPTQQYYAPSPAPVVQPYPGALGIFWDGEKTIELATLLPLP</sequence>
<accession>A0A4C1XVA3</accession>
<keyword evidence="3" id="KW-1185">Reference proteome</keyword>
<gene>
    <name evidence="2" type="ORF">EVAR_88883_1</name>
</gene>
<comment type="caution">
    <text evidence="2">The sequence shown here is derived from an EMBL/GenBank/DDBJ whole genome shotgun (WGS) entry which is preliminary data.</text>
</comment>
<evidence type="ECO:0000313" key="3">
    <source>
        <dbReference type="Proteomes" id="UP000299102"/>
    </source>
</evidence>
<evidence type="ECO:0000313" key="2">
    <source>
        <dbReference type="EMBL" id="GBP67831.1"/>
    </source>
</evidence>
<dbReference type="AlphaFoldDB" id="A0A4C1XVA3"/>
<protein>
    <submittedName>
        <fullName evidence="2">Uncharacterized protein</fullName>
    </submittedName>
</protein>